<proteinExistence type="predicted"/>
<sequence>MVRSLVYKRLMKNCRKKQSGGIRYRAKAPQLVDTSRSCAGHLPGSPEFSCENLRISEQGSKRKE</sequence>
<evidence type="ECO:0000313" key="1">
    <source>
        <dbReference type="EMBL" id="PTQ41957.1"/>
    </source>
</evidence>
<evidence type="ECO:0000313" key="2">
    <source>
        <dbReference type="Proteomes" id="UP000244005"/>
    </source>
</evidence>
<dbReference type="AlphaFoldDB" id="A0A2R6X781"/>
<gene>
    <name evidence="1" type="ORF">MARPO_0032s0127</name>
</gene>
<reference evidence="2" key="1">
    <citation type="journal article" date="2017" name="Cell">
        <title>Insights into land plant evolution garnered from the Marchantia polymorpha genome.</title>
        <authorList>
            <person name="Bowman J.L."/>
            <person name="Kohchi T."/>
            <person name="Yamato K.T."/>
            <person name="Jenkins J."/>
            <person name="Shu S."/>
            <person name="Ishizaki K."/>
            <person name="Yamaoka S."/>
            <person name="Nishihama R."/>
            <person name="Nakamura Y."/>
            <person name="Berger F."/>
            <person name="Adam C."/>
            <person name="Aki S.S."/>
            <person name="Althoff F."/>
            <person name="Araki T."/>
            <person name="Arteaga-Vazquez M.A."/>
            <person name="Balasubrmanian S."/>
            <person name="Barry K."/>
            <person name="Bauer D."/>
            <person name="Boehm C.R."/>
            <person name="Briginshaw L."/>
            <person name="Caballero-Perez J."/>
            <person name="Catarino B."/>
            <person name="Chen F."/>
            <person name="Chiyoda S."/>
            <person name="Chovatia M."/>
            <person name="Davies K.M."/>
            <person name="Delmans M."/>
            <person name="Demura T."/>
            <person name="Dierschke T."/>
            <person name="Dolan L."/>
            <person name="Dorantes-Acosta A.E."/>
            <person name="Eklund D.M."/>
            <person name="Florent S.N."/>
            <person name="Flores-Sandoval E."/>
            <person name="Fujiyama A."/>
            <person name="Fukuzawa H."/>
            <person name="Galik B."/>
            <person name="Grimanelli D."/>
            <person name="Grimwood J."/>
            <person name="Grossniklaus U."/>
            <person name="Hamada T."/>
            <person name="Haseloff J."/>
            <person name="Hetherington A.J."/>
            <person name="Higo A."/>
            <person name="Hirakawa Y."/>
            <person name="Hundley H.N."/>
            <person name="Ikeda Y."/>
            <person name="Inoue K."/>
            <person name="Inoue S.I."/>
            <person name="Ishida S."/>
            <person name="Jia Q."/>
            <person name="Kakita M."/>
            <person name="Kanazawa T."/>
            <person name="Kawai Y."/>
            <person name="Kawashima T."/>
            <person name="Kennedy M."/>
            <person name="Kinose K."/>
            <person name="Kinoshita T."/>
            <person name="Kohara Y."/>
            <person name="Koide E."/>
            <person name="Komatsu K."/>
            <person name="Kopischke S."/>
            <person name="Kubo M."/>
            <person name="Kyozuka J."/>
            <person name="Lagercrantz U."/>
            <person name="Lin S.S."/>
            <person name="Lindquist E."/>
            <person name="Lipzen A.M."/>
            <person name="Lu C.W."/>
            <person name="De Luna E."/>
            <person name="Martienssen R.A."/>
            <person name="Minamino N."/>
            <person name="Mizutani M."/>
            <person name="Mizutani M."/>
            <person name="Mochizuki N."/>
            <person name="Monte I."/>
            <person name="Mosher R."/>
            <person name="Nagasaki H."/>
            <person name="Nakagami H."/>
            <person name="Naramoto S."/>
            <person name="Nishitani K."/>
            <person name="Ohtani M."/>
            <person name="Okamoto T."/>
            <person name="Okumura M."/>
            <person name="Phillips J."/>
            <person name="Pollak B."/>
            <person name="Reinders A."/>
            <person name="Rovekamp M."/>
            <person name="Sano R."/>
            <person name="Sawa S."/>
            <person name="Schmid M.W."/>
            <person name="Shirakawa M."/>
            <person name="Solano R."/>
            <person name="Spunde A."/>
            <person name="Suetsugu N."/>
            <person name="Sugano S."/>
            <person name="Sugiyama A."/>
            <person name="Sun R."/>
            <person name="Suzuki Y."/>
            <person name="Takenaka M."/>
            <person name="Takezawa D."/>
            <person name="Tomogane H."/>
            <person name="Tsuzuki M."/>
            <person name="Ueda T."/>
            <person name="Umeda M."/>
            <person name="Ward J.M."/>
            <person name="Watanabe Y."/>
            <person name="Yazaki K."/>
            <person name="Yokoyama R."/>
            <person name="Yoshitake Y."/>
            <person name="Yotsui I."/>
            <person name="Zachgo S."/>
            <person name="Schmutz J."/>
        </authorList>
    </citation>
    <scope>NUCLEOTIDE SEQUENCE [LARGE SCALE GENOMIC DNA]</scope>
    <source>
        <strain evidence="2">Tak-1</strain>
    </source>
</reference>
<keyword evidence="2" id="KW-1185">Reference proteome</keyword>
<organism evidence="1 2">
    <name type="scientific">Marchantia polymorpha</name>
    <name type="common">Common liverwort</name>
    <name type="synonym">Marchantia aquatica</name>
    <dbReference type="NCBI Taxonomy" id="3197"/>
    <lineage>
        <taxon>Eukaryota</taxon>
        <taxon>Viridiplantae</taxon>
        <taxon>Streptophyta</taxon>
        <taxon>Embryophyta</taxon>
        <taxon>Marchantiophyta</taxon>
        <taxon>Marchantiopsida</taxon>
        <taxon>Marchantiidae</taxon>
        <taxon>Marchantiales</taxon>
        <taxon>Marchantiaceae</taxon>
        <taxon>Marchantia</taxon>
    </lineage>
</organism>
<dbReference type="Proteomes" id="UP000244005">
    <property type="component" value="Unassembled WGS sequence"/>
</dbReference>
<protein>
    <submittedName>
        <fullName evidence="1">Uncharacterized protein</fullName>
    </submittedName>
</protein>
<dbReference type="EMBL" id="KZ772704">
    <property type="protein sequence ID" value="PTQ41957.1"/>
    <property type="molecule type" value="Genomic_DNA"/>
</dbReference>
<name>A0A2R6X781_MARPO</name>
<dbReference type="Gramene" id="Mp5g14350.1">
    <property type="protein sequence ID" value="Mp5g14350.1.cds"/>
    <property type="gene ID" value="Mp5g14350"/>
</dbReference>
<accession>A0A2R6X781</accession>